<sequence>MAAKVKKGDRVEVLSGRDKGKQGEVTKVMPAESRVIVSGVNVVTRHQKPSQFDQGGIKRFEAPIHVSNVALLDPKDGKPTRVGFRTDDHGRKVRFAKRSGEAIDV</sequence>
<evidence type="ECO:0000256" key="6">
    <source>
        <dbReference type="RuleBase" id="RU003477"/>
    </source>
</evidence>
<evidence type="ECO:0000259" key="8">
    <source>
        <dbReference type="SMART" id="SM00739"/>
    </source>
</evidence>
<evidence type="ECO:0000256" key="7">
    <source>
        <dbReference type="SAM" id="MobiDB-lite"/>
    </source>
</evidence>
<organism evidence="9 10">
    <name type="scientific">Ponticaulis profundi</name>
    <dbReference type="NCBI Taxonomy" id="2665222"/>
    <lineage>
        <taxon>Bacteria</taxon>
        <taxon>Pseudomonadati</taxon>
        <taxon>Pseudomonadota</taxon>
        <taxon>Alphaproteobacteria</taxon>
        <taxon>Hyphomonadales</taxon>
        <taxon>Hyphomonadaceae</taxon>
        <taxon>Ponticaulis</taxon>
    </lineage>
</organism>
<dbReference type="PANTHER" id="PTHR12903">
    <property type="entry name" value="MITOCHONDRIAL RIBOSOMAL PROTEIN L24"/>
    <property type="match status" value="1"/>
</dbReference>
<comment type="function">
    <text evidence="5">One of two assembly initiator proteins, it binds directly to the 5'-end of the 23S rRNA, where it nucleates assembly of the 50S subunit.</text>
</comment>
<comment type="subunit">
    <text evidence="5">Part of the 50S ribosomal subunit.</text>
</comment>
<dbReference type="InterPro" id="IPR005825">
    <property type="entry name" value="Ribosomal_uL24_CS"/>
</dbReference>
<name>A0ABW1SEX3_9PROT</name>
<evidence type="ECO:0000256" key="1">
    <source>
        <dbReference type="ARBA" id="ARBA00010618"/>
    </source>
</evidence>
<evidence type="ECO:0000313" key="9">
    <source>
        <dbReference type="EMBL" id="MFC6200255.1"/>
    </source>
</evidence>
<dbReference type="Proteomes" id="UP001596303">
    <property type="component" value="Unassembled WGS sequence"/>
</dbReference>
<proteinExistence type="inferred from homology"/>
<feature type="domain" description="KOW" evidence="8">
    <location>
        <begin position="4"/>
        <end position="31"/>
    </location>
</feature>
<keyword evidence="2 5" id="KW-0689">Ribosomal protein</keyword>
<dbReference type="Gene3D" id="2.30.30.30">
    <property type="match status" value="1"/>
</dbReference>
<evidence type="ECO:0000256" key="5">
    <source>
        <dbReference type="HAMAP-Rule" id="MF_01326"/>
    </source>
</evidence>
<comment type="similarity">
    <text evidence="1 5 6">Belongs to the universal ribosomal protein uL24 family.</text>
</comment>
<dbReference type="NCBIfam" id="TIGR01079">
    <property type="entry name" value="rplX_bact"/>
    <property type="match status" value="1"/>
</dbReference>
<accession>A0ABW1SEX3</accession>
<dbReference type="RefSeq" id="WP_377382431.1">
    <property type="nucleotide sequence ID" value="NZ_JBHSSW010000066.1"/>
</dbReference>
<reference evidence="10" key="1">
    <citation type="journal article" date="2019" name="Int. J. Syst. Evol. Microbiol.">
        <title>The Global Catalogue of Microorganisms (GCM) 10K type strain sequencing project: providing services to taxonomists for standard genome sequencing and annotation.</title>
        <authorList>
            <consortium name="The Broad Institute Genomics Platform"/>
            <consortium name="The Broad Institute Genome Sequencing Center for Infectious Disease"/>
            <person name="Wu L."/>
            <person name="Ma J."/>
        </authorList>
    </citation>
    <scope>NUCLEOTIDE SEQUENCE [LARGE SCALE GENOMIC DNA]</scope>
    <source>
        <strain evidence="10">CGMCC-1.15741</strain>
    </source>
</reference>
<feature type="region of interest" description="Disordered" evidence="7">
    <location>
        <begin position="1"/>
        <end position="22"/>
    </location>
</feature>
<comment type="caution">
    <text evidence="9">The sequence shown here is derived from an EMBL/GenBank/DDBJ whole genome shotgun (WGS) entry which is preliminary data.</text>
</comment>
<dbReference type="CDD" id="cd06089">
    <property type="entry name" value="KOW_RPL26"/>
    <property type="match status" value="1"/>
</dbReference>
<dbReference type="HAMAP" id="MF_01326_B">
    <property type="entry name" value="Ribosomal_uL24_B"/>
    <property type="match status" value="1"/>
</dbReference>
<dbReference type="InterPro" id="IPR003256">
    <property type="entry name" value="Ribosomal_uL24"/>
</dbReference>
<dbReference type="InterPro" id="IPR008991">
    <property type="entry name" value="Translation_prot_SH3-like_sf"/>
</dbReference>
<keyword evidence="10" id="KW-1185">Reference proteome</keyword>
<dbReference type="Pfam" id="PF17136">
    <property type="entry name" value="ribosomal_L24"/>
    <property type="match status" value="1"/>
</dbReference>
<dbReference type="EMBL" id="JBHSSW010000066">
    <property type="protein sequence ID" value="MFC6200255.1"/>
    <property type="molecule type" value="Genomic_DNA"/>
</dbReference>
<keyword evidence="5" id="KW-0694">RNA-binding</keyword>
<dbReference type="SMART" id="SM00739">
    <property type="entry name" value="KOW"/>
    <property type="match status" value="1"/>
</dbReference>
<dbReference type="PROSITE" id="PS01108">
    <property type="entry name" value="RIBOSOMAL_L24"/>
    <property type="match status" value="1"/>
</dbReference>
<keyword evidence="5" id="KW-0699">rRNA-binding</keyword>
<evidence type="ECO:0000256" key="3">
    <source>
        <dbReference type="ARBA" id="ARBA00023274"/>
    </source>
</evidence>
<keyword evidence="3 5" id="KW-0687">Ribonucleoprotein</keyword>
<dbReference type="GO" id="GO:0005840">
    <property type="term" value="C:ribosome"/>
    <property type="evidence" value="ECO:0007669"/>
    <property type="project" value="UniProtKB-KW"/>
</dbReference>
<dbReference type="SUPFAM" id="SSF50104">
    <property type="entry name" value="Translation proteins SH3-like domain"/>
    <property type="match status" value="1"/>
</dbReference>
<evidence type="ECO:0000256" key="2">
    <source>
        <dbReference type="ARBA" id="ARBA00022980"/>
    </source>
</evidence>
<evidence type="ECO:0000256" key="4">
    <source>
        <dbReference type="ARBA" id="ARBA00035206"/>
    </source>
</evidence>
<comment type="function">
    <text evidence="5">One of the proteins that surrounds the polypeptide exit tunnel on the outside of the subunit.</text>
</comment>
<dbReference type="InterPro" id="IPR041988">
    <property type="entry name" value="Ribosomal_uL24_KOW"/>
</dbReference>
<gene>
    <name evidence="5 9" type="primary">rplX</name>
    <name evidence="9" type="ORF">ACFQDM_19450</name>
</gene>
<dbReference type="InterPro" id="IPR005824">
    <property type="entry name" value="KOW"/>
</dbReference>
<protein>
    <recommendedName>
        <fullName evidence="4 5">Large ribosomal subunit protein uL24</fullName>
    </recommendedName>
</protein>
<evidence type="ECO:0000313" key="10">
    <source>
        <dbReference type="Proteomes" id="UP001596303"/>
    </source>
</evidence>
<dbReference type="InterPro" id="IPR057264">
    <property type="entry name" value="Ribosomal_uL24_C"/>
</dbReference>
<dbReference type="Pfam" id="PF00467">
    <property type="entry name" value="KOW"/>
    <property type="match status" value="1"/>
</dbReference>
<dbReference type="InterPro" id="IPR014722">
    <property type="entry name" value="Rib_uL2_dom2"/>
</dbReference>